<gene>
    <name evidence="1" type="ORF">F383_37947</name>
</gene>
<evidence type="ECO:0000313" key="2">
    <source>
        <dbReference type="Proteomes" id="UP000032142"/>
    </source>
</evidence>
<proteinExistence type="predicted"/>
<name>A0A0B0MEC0_GOSAR</name>
<evidence type="ECO:0000313" key="1">
    <source>
        <dbReference type="EMBL" id="KHF98731.1"/>
    </source>
</evidence>
<dbReference type="AlphaFoldDB" id="A0A0B0MEC0"/>
<reference evidence="2" key="1">
    <citation type="submission" date="2014-09" db="EMBL/GenBank/DDBJ databases">
        <authorList>
            <person name="Mudge J."/>
            <person name="Ramaraj T."/>
            <person name="Lindquist I.E."/>
            <person name="Bharti A.K."/>
            <person name="Sundararajan A."/>
            <person name="Cameron C.T."/>
            <person name="Woodward J.E."/>
            <person name="May G.D."/>
            <person name="Brubaker C."/>
            <person name="Broadhvest J."/>
            <person name="Wilkins T.A."/>
        </authorList>
    </citation>
    <scope>NUCLEOTIDE SEQUENCE</scope>
    <source>
        <strain evidence="2">cv. AKA8401</strain>
    </source>
</reference>
<dbReference type="EMBL" id="JRRC01050088">
    <property type="protein sequence ID" value="KHF98731.1"/>
    <property type="molecule type" value="Genomic_DNA"/>
</dbReference>
<protein>
    <submittedName>
        <fullName evidence="1">Dual specificity phosphatase DUPD1</fullName>
    </submittedName>
</protein>
<keyword evidence="2" id="KW-1185">Reference proteome</keyword>
<dbReference type="Proteomes" id="UP000032142">
    <property type="component" value="Unassembled WGS sequence"/>
</dbReference>
<accession>A0A0B0MEC0</accession>
<organism evidence="1 2">
    <name type="scientific">Gossypium arboreum</name>
    <name type="common">Tree cotton</name>
    <name type="synonym">Gossypium nanking</name>
    <dbReference type="NCBI Taxonomy" id="29729"/>
    <lineage>
        <taxon>Eukaryota</taxon>
        <taxon>Viridiplantae</taxon>
        <taxon>Streptophyta</taxon>
        <taxon>Embryophyta</taxon>
        <taxon>Tracheophyta</taxon>
        <taxon>Spermatophyta</taxon>
        <taxon>Magnoliopsida</taxon>
        <taxon>eudicotyledons</taxon>
        <taxon>Gunneridae</taxon>
        <taxon>Pentapetalae</taxon>
        <taxon>rosids</taxon>
        <taxon>malvids</taxon>
        <taxon>Malvales</taxon>
        <taxon>Malvaceae</taxon>
        <taxon>Malvoideae</taxon>
        <taxon>Gossypium</taxon>
    </lineage>
</organism>
<sequence length="42" mass="5027">MPTSRTWSYMLSYIDATVPERILQVITYRCQSPRRGLTREHI</sequence>
<comment type="caution">
    <text evidence="1">The sequence shown here is derived from an EMBL/GenBank/DDBJ whole genome shotgun (WGS) entry which is preliminary data.</text>
</comment>